<sequence>MQITPHDVLAFWQQSGYERWFARDEEFDARCREEWLPAHHRAARRELDDWMETPEGALALAILLDQIPRNVYRGSGHAYATDPLARHYAARAIERGFDHQVDPALRVFFYMPFEHSEAIADQDRSVELASSIGGESGQNYLDYARRHRDVIARFGRFPHRNRELGRINTAEEQAYLDAGGGFA</sequence>
<reference evidence="1 2" key="1">
    <citation type="submission" date="2021-02" db="EMBL/GenBank/DDBJ databases">
        <title>Lysobacter arenosi sp. nov., isolated from soil of gangwondo yeongwol, south Korea.</title>
        <authorList>
            <person name="Kim K.R."/>
            <person name="Kim K.H."/>
            <person name="Jeon C.O."/>
        </authorList>
    </citation>
    <scope>NUCLEOTIDE SEQUENCE [LARGE SCALE GENOMIC DNA]</scope>
    <source>
        <strain evidence="1 2">R7</strain>
    </source>
</reference>
<dbReference type="Gene3D" id="1.25.40.10">
    <property type="entry name" value="Tetratricopeptide repeat domain"/>
    <property type="match status" value="1"/>
</dbReference>
<dbReference type="InterPro" id="IPR011990">
    <property type="entry name" value="TPR-like_helical_dom_sf"/>
</dbReference>
<dbReference type="Pfam" id="PF06041">
    <property type="entry name" value="DUF924"/>
    <property type="match status" value="1"/>
</dbReference>
<dbReference type="Proteomes" id="UP000663400">
    <property type="component" value="Chromosome"/>
</dbReference>
<gene>
    <name evidence="1" type="ORF">HIV01_015620</name>
</gene>
<dbReference type="RefSeq" id="WP_200609082.1">
    <property type="nucleotide sequence ID" value="NZ_CP071517.1"/>
</dbReference>
<dbReference type="SUPFAM" id="SSF48452">
    <property type="entry name" value="TPR-like"/>
    <property type="match status" value="1"/>
</dbReference>
<dbReference type="Gene3D" id="1.20.58.320">
    <property type="entry name" value="TPR-like"/>
    <property type="match status" value="1"/>
</dbReference>
<dbReference type="InterPro" id="IPR010323">
    <property type="entry name" value="DUF924"/>
</dbReference>
<name>A0ABX7R8Z3_9GAMM</name>
<evidence type="ECO:0000313" key="1">
    <source>
        <dbReference type="EMBL" id="QSX74587.1"/>
    </source>
</evidence>
<organism evidence="1 2">
    <name type="scientific">Lysobacter arenosi</name>
    <dbReference type="NCBI Taxonomy" id="2795387"/>
    <lineage>
        <taxon>Bacteria</taxon>
        <taxon>Pseudomonadati</taxon>
        <taxon>Pseudomonadota</taxon>
        <taxon>Gammaproteobacteria</taxon>
        <taxon>Lysobacterales</taxon>
        <taxon>Lysobacteraceae</taxon>
        <taxon>Lysobacter</taxon>
    </lineage>
</organism>
<evidence type="ECO:0000313" key="2">
    <source>
        <dbReference type="Proteomes" id="UP000663400"/>
    </source>
</evidence>
<dbReference type="EMBL" id="CP071517">
    <property type="protein sequence ID" value="QSX74587.1"/>
    <property type="molecule type" value="Genomic_DNA"/>
</dbReference>
<keyword evidence="2" id="KW-1185">Reference proteome</keyword>
<proteinExistence type="predicted"/>
<protein>
    <submittedName>
        <fullName evidence="1">DUF924 family protein</fullName>
    </submittedName>
</protein>
<accession>A0ABX7R8Z3</accession>